<dbReference type="Gene3D" id="3.30.565.10">
    <property type="entry name" value="Histidine kinase-like ATPase, C-terminal domain"/>
    <property type="match status" value="1"/>
</dbReference>
<dbReference type="Proteomes" id="UP000254051">
    <property type="component" value="Unassembled WGS sequence"/>
</dbReference>
<evidence type="ECO:0000256" key="1">
    <source>
        <dbReference type="ARBA" id="ARBA00000085"/>
    </source>
</evidence>
<dbReference type="InterPro" id="IPR010559">
    <property type="entry name" value="Sig_transdc_His_kin_internal"/>
</dbReference>
<dbReference type="PANTHER" id="PTHR34220">
    <property type="entry name" value="SENSOR HISTIDINE KINASE YPDA"/>
    <property type="match status" value="1"/>
</dbReference>
<evidence type="ECO:0000256" key="6">
    <source>
        <dbReference type="ARBA" id="ARBA00022777"/>
    </source>
</evidence>
<dbReference type="EMBL" id="UHJJ01000020">
    <property type="protein sequence ID" value="SUQ16044.1"/>
    <property type="molecule type" value="Genomic_DNA"/>
</dbReference>
<keyword evidence="7" id="KW-0902">Two-component regulatory system</keyword>
<comment type="subcellular location">
    <subcellularLocation>
        <location evidence="2">Membrane</location>
    </subcellularLocation>
</comment>
<dbReference type="Pfam" id="PF06580">
    <property type="entry name" value="His_kinase"/>
    <property type="match status" value="1"/>
</dbReference>
<accession>A0A315ZQR2</accession>
<dbReference type="Pfam" id="PF00672">
    <property type="entry name" value="HAMP"/>
    <property type="match status" value="1"/>
</dbReference>
<evidence type="ECO:0000313" key="12">
    <source>
        <dbReference type="Proteomes" id="UP000254051"/>
    </source>
</evidence>
<feature type="transmembrane region" description="Helical" evidence="8">
    <location>
        <begin position="303"/>
        <end position="322"/>
    </location>
</feature>
<dbReference type="Pfam" id="PF02518">
    <property type="entry name" value="HATPase_c"/>
    <property type="match status" value="1"/>
</dbReference>
<dbReference type="GO" id="GO:0016020">
    <property type="term" value="C:membrane"/>
    <property type="evidence" value="ECO:0007669"/>
    <property type="project" value="UniProtKB-SubCell"/>
</dbReference>
<evidence type="ECO:0000256" key="8">
    <source>
        <dbReference type="SAM" id="Phobius"/>
    </source>
</evidence>
<dbReference type="CDD" id="cd06225">
    <property type="entry name" value="HAMP"/>
    <property type="match status" value="1"/>
</dbReference>
<dbReference type="InterPro" id="IPR036890">
    <property type="entry name" value="HATPase_C_sf"/>
</dbReference>
<organism evidence="11 12">
    <name type="scientific">Faecalicatena contorta</name>
    <dbReference type="NCBI Taxonomy" id="39482"/>
    <lineage>
        <taxon>Bacteria</taxon>
        <taxon>Bacillati</taxon>
        <taxon>Bacillota</taxon>
        <taxon>Clostridia</taxon>
        <taxon>Lachnospirales</taxon>
        <taxon>Lachnospiraceae</taxon>
        <taxon>Faecalicatena</taxon>
    </lineage>
</organism>
<dbReference type="OrthoDB" id="9809348at2"/>
<protein>
    <recommendedName>
        <fullName evidence="3">histidine kinase</fullName>
        <ecNumber evidence="3">2.7.13.3</ecNumber>
    </recommendedName>
</protein>
<dbReference type="InterPro" id="IPR004358">
    <property type="entry name" value="Sig_transdc_His_kin-like_C"/>
</dbReference>
<dbReference type="AlphaFoldDB" id="A0A315ZQR2"/>
<dbReference type="InterPro" id="IPR003594">
    <property type="entry name" value="HATPase_dom"/>
</dbReference>
<gene>
    <name evidence="11" type="ORF">SAMN05216529_12027</name>
</gene>
<dbReference type="PROSITE" id="PS50885">
    <property type="entry name" value="HAMP"/>
    <property type="match status" value="1"/>
</dbReference>
<name>A0A315ZQR2_9FIRM</name>
<dbReference type="SUPFAM" id="SSF158472">
    <property type="entry name" value="HAMP domain-like"/>
    <property type="match status" value="1"/>
</dbReference>
<evidence type="ECO:0000259" key="9">
    <source>
        <dbReference type="PROSITE" id="PS50109"/>
    </source>
</evidence>
<dbReference type="GO" id="GO:0000155">
    <property type="term" value="F:phosphorelay sensor kinase activity"/>
    <property type="evidence" value="ECO:0007669"/>
    <property type="project" value="InterPro"/>
</dbReference>
<dbReference type="RefSeq" id="WP_109714410.1">
    <property type="nucleotide sequence ID" value="NZ_QGDS01000020.1"/>
</dbReference>
<evidence type="ECO:0000256" key="2">
    <source>
        <dbReference type="ARBA" id="ARBA00004370"/>
    </source>
</evidence>
<keyword evidence="6 11" id="KW-0418">Kinase</keyword>
<keyword evidence="5" id="KW-0808">Transferase</keyword>
<comment type="catalytic activity">
    <reaction evidence="1">
        <text>ATP + protein L-histidine = ADP + protein N-phospho-L-histidine.</text>
        <dbReference type="EC" id="2.7.13.3"/>
    </reaction>
</comment>
<dbReference type="SUPFAM" id="SSF55874">
    <property type="entry name" value="ATPase domain of HSP90 chaperone/DNA topoisomerase II/histidine kinase"/>
    <property type="match status" value="1"/>
</dbReference>
<evidence type="ECO:0000256" key="4">
    <source>
        <dbReference type="ARBA" id="ARBA00022553"/>
    </source>
</evidence>
<evidence type="ECO:0000256" key="5">
    <source>
        <dbReference type="ARBA" id="ARBA00022679"/>
    </source>
</evidence>
<keyword evidence="8" id="KW-0812">Transmembrane</keyword>
<evidence type="ECO:0000259" key="10">
    <source>
        <dbReference type="PROSITE" id="PS50885"/>
    </source>
</evidence>
<feature type="domain" description="Histidine kinase" evidence="9">
    <location>
        <begin position="486"/>
        <end position="591"/>
    </location>
</feature>
<dbReference type="PRINTS" id="PR00344">
    <property type="entry name" value="BCTRLSENSOR"/>
</dbReference>
<evidence type="ECO:0000313" key="11">
    <source>
        <dbReference type="EMBL" id="SUQ16044.1"/>
    </source>
</evidence>
<evidence type="ECO:0000256" key="3">
    <source>
        <dbReference type="ARBA" id="ARBA00012438"/>
    </source>
</evidence>
<keyword evidence="8" id="KW-0472">Membrane</keyword>
<feature type="domain" description="HAMP" evidence="10">
    <location>
        <begin position="323"/>
        <end position="375"/>
    </location>
</feature>
<dbReference type="InterPro" id="IPR003660">
    <property type="entry name" value="HAMP_dom"/>
</dbReference>
<proteinExistence type="predicted"/>
<dbReference type="PROSITE" id="PS50109">
    <property type="entry name" value="HIS_KIN"/>
    <property type="match status" value="1"/>
</dbReference>
<keyword evidence="8" id="KW-1133">Transmembrane helix</keyword>
<dbReference type="InterPro" id="IPR005467">
    <property type="entry name" value="His_kinase_dom"/>
</dbReference>
<dbReference type="PANTHER" id="PTHR34220:SF7">
    <property type="entry name" value="SENSOR HISTIDINE KINASE YPDA"/>
    <property type="match status" value="1"/>
</dbReference>
<keyword evidence="12" id="KW-1185">Reference proteome</keyword>
<evidence type="ECO:0000256" key="7">
    <source>
        <dbReference type="ARBA" id="ARBA00023012"/>
    </source>
</evidence>
<dbReference type="SMART" id="SM00387">
    <property type="entry name" value="HATPase_c"/>
    <property type="match status" value="1"/>
</dbReference>
<dbReference type="EC" id="2.7.13.3" evidence="3"/>
<dbReference type="InterPro" id="IPR050640">
    <property type="entry name" value="Bact_2-comp_sensor_kinase"/>
</dbReference>
<reference evidence="12" key="1">
    <citation type="submission" date="2017-07" db="EMBL/GenBank/DDBJ databases">
        <authorList>
            <person name="Varghese N."/>
            <person name="Submissions S."/>
        </authorList>
    </citation>
    <scope>NUCLEOTIDE SEQUENCE [LARGE SCALE GENOMIC DNA]</scope>
    <source>
        <strain evidence="12">NLAE-zl-C134</strain>
    </source>
</reference>
<sequence length="599" mass="69198">MKKKESMRVKILLLCLSSILIALLVQTTLFQQTSARTIYEQTKESNIHLLKSMQEEINNVIKTMENNLLEIYNQKELMNDLQRHREINGMREDYYRTAYTIAQSFEVDDKVAAVYVYDDFNRIVSTYFHASTPIYKYPEDVFEKTGNYNIKPLRKFMDQEDNVMFVSSYYNENRKKDMIRFAINIFNQAYPRQQIGCVVCDVDSEVFKDILNKYIYGENNILWIQPVGDRPIIKTGGKQQKYEEEYESLSADIAKGKGDKELNLKTNGEVLFNFSSTRYNLEIFSLMPPSLLVKNQQMLTRNLVLIAVLLLIVFGILSIVMAKGITGPLEYLTDTMRKIRKGDMNLRVSGLGNDEIGELGENFNKMLDEMQQLIAKEYKNQLMLREAEYKALQAQINPHFLYNTLDTMSSIAQIQDCTLVSNLSESLSAIFRYSLDMKNQMSTVEREMLHLKNYIYVMDVRMNNDIRYVFEMEEQVLPLEIPRLTLQPIVENALKYGVRDIKREKIIKMGGKKIGELLILTVEDNGTGMKAESLNQQFEENNLEYVEKGDSIGLHNINARIKLLFGAAYGVSIESELGKGTKVTVTIPCKKEEEANEKV</sequence>
<keyword evidence="4" id="KW-0597">Phosphoprotein</keyword>
<dbReference type="Gene3D" id="6.10.340.10">
    <property type="match status" value="1"/>
</dbReference>
<dbReference type="SMART" id="SM00304">
    <property type="entry name" value="HAMP"/>
    <property type="match status" value="1"/>
</dbReference>